<dbReference type="Gene3D" id="3.40.50.300">
    <property type="entry name" value="P-loop containing nucleotide triphosphate hydrolases"/>
    <property type="match status" value="1"/>
</dbReference>
<evidence type="ECO:0000313" key="1">
    <source>
        <dbReference type="EMBL" id="CUN78325.1"/>
    </source>
</evidence>
<dbReference type="AlphaFoldDB" id="A0A173ZSY0"/>
<accession>A0A173ZSY0</accession>
<gene>
    <name evidence="1" type="ORF">ERS852476_01071</name>
</gene>
<dbReference type="Proteomes" id="UP000095645">
    <property type="component" value="Unassembled WGS sequence"/>
</dbReference>
<dbReference type="InterPro" id="IPR027417">
    <property type="entry name" value="P-loop_NTPase"/>
</dbReference>
<evidence type="ECO:0000313" key="2">
    <source>
        <dbReference type="Proteomes" id="UP000095645"/>
    </source>
</evidence>
<organism evidence="1 2">
    <name type="scientific">Blautia obeum</name>
    <dbReference type="NCBI Taxonomy" id="40520"/>
    <lineage>
        <taxon>Bacteria</taxon>
        <taxon>Bacillati</taxon>
        <taxon>Bacillota</taxon>
        <taxon>Clostridia</taxon>
        <taxon>Lachnospirales</taxon>
        <taxon>Lachnospiraceae</taxon>
        <taxon>Blautia</taxon>
    </lineage>
</organism>
<dbReference type="EMBL" id="CYZP01000007">
    <property type="protein sequence ID" value="CUN78325.1"/>
    <property type="molecule type" value="Genomic_DNA"/>
</dbReference>
<evidence type="ECO:0008006" key="3">
    <source>
        <dbReference type="Google" id="ProtNLM"/>
    </source>
</evidence>
<protein>
    <recommendedName>
        <fullName evidence="3">ParA family protein</fullName>
    </recommendedName>
</protein>
<reference evidence="1 2" key="1">
    <citation type="submission" date="2015-09" db="EMBL/GenBank/DDBJ databases">
        <authorList>
            <consortium name="Pathogen Informatics"/>
        </authorList>
    </citation>
    <scope>NUCLEOTIDE SEQUENCE [LARGE SCALE GENOMIC DNA]</scope>
    <source>
        <strain evidence="1 2">2789STDY5834861</strain>
    </source>
</reference>
<sequence length="341" mass="39360">MKRNIFAVCDLEVDYALNFMDYMNRKKNIPFEIQAFTSVENLIAYGKQTHIELLLISGRAMCREVRDLDIGKIIILSEGVHPPELDQYPSVYKYQSSSDVLREVMACYGAEKKTVADQIAVLKKTTEIIGIFSPLGRCLKTSFALTLGQILAKERAVLYLNMEEYSGFEELMGKGFAHNLSDLLYYVRQDNQNLLYKMNSMIQTINNLDYVPPVQMPADIRTTAWQDWERLFQMLILDSSYEVIVLDIGCGIDENFQLLDMCKKIYMPVLSDAVSQCKVAQFENLVRIWDYPQILEKTEKINPPFHMATCLSPAYVEQLVWSELGDYVRNLLRKESQKKDN</sequence>
<dbReference type="Gene3D" id="3.40.50.10850">
    <property type="entry name" value="Ntrc-like two-domain protein"/>
    <property type="match status" value="1"/>
</dbReference>
<proteinExistence type="predicted"/>
<name>A0A173ZSY0_9FIRM</name>
<dbReference type="RefSeq" id="WP_055057662.1">
    <property type="nucleotide sequence ID" value="NZ_CYZP01000007.1"/>
</dbReference>